<organism evidence="1 2">
    <name type="scientific">Globodera pallida</name>
    <name type="common">Potato cyst nematode worm</name>
    <name type="synonym">Heterodera pallida</name>
    <dbReference type="NCBI Taxonomy" id="36090"/>
    <lineage>
        <taxon>Eukaryota</taxon>
        <taxon>Metazoa</taxon>
        <taxon>Ecdysozoa</taxon>
        <taxon>Nematoda</taxon>
        <taxon>Chromadorea</taxon>
        <taxon>Rhabditida</taxon>
        <taxon>Tylenchina</taxon>
        <taxon>Tylenchomorpha</taxon>
        <taxon>Tylenchoidea</taxon>
        <taxon>Heteroderidae</taxon>
        <taxon>Heteroderinae</taxon>
        <taxon>Globodera</taxon>
    </lineage>
</organism>
<sequence length="101" mass="11478">MCRSCLHQIVGETARLQGSRCCKVGIWPEPELVWMVNDQPLLPSRDFCTQCDATIEGVECNEGDTVQFKAVLNGDPVLLVKWYMQLPPGPSHRVHYFQTCR</sequence>
<dbReference type="AlphaFoldDB" id="A0A183C701"/>
<reference evidence="2" key="3">
    <citation type="submission" date="2016-06" db="UniProtKB">
        <authorList>
            <consortium name="WormBaseParasite"/>
        </authorList>
    </citation>
    <scope>IDENTIFICATION</scope>
</reference>
<reference evidence="1" key="2">
    <citation type="submission" date="2014-05" db="EMBL/GenBank/DDBJ databases">
        <title>The genome and life-stage specific transcriptomes of Globodera pallida elucidate key aspects of plant parasitism by a cyst nematode.</title>
        <authorList>
            <person name="Cotton J.A."/>
            <person name="Lilley C.J."/>
            <person name="Jones L.M."/>
            <person name="Kikuchi T."/>
            <person name="Reid A.J."/>
            <person name="Thorpe P."/>
            <person name="Tsai I.J."/>
            <person name="Beasley H."/>
            <person name="Blok V."/>
            <person name="Cock P.J.A."/>
            <person name="Van den Akker S.E."/>
            <person name="Holroyd N."/>
            <person name="Hunt M."/>
            <person name="Mantelin S."/>
            <person name="Naghra H."/>
            <person name="Pain A."/>
            <person name="Palomares-Rius J.E."/>
            <person name="Zarowiecki M."/>
            <person name="Berriman M."/>
            <person name="Jones J.T."/>
            <person name="Urwin P.E."/>
        </authorList>
    </citation>
    <scope>NUCLEOTIDE SEQUENCE [LARGE SCALE GENOMIC DNA]</scope>
    <source>
        <strain evidence="1">Lindley</strain>
    </source>
</reference>
<keyword evidence="1" id="KW-1185">Reference proteome</keyword>
<dbReference type="Proteomes" id="UP000050741">
    <property type="component" value="Unassembled WGS sequence"/>
</dbReference>
<proteinExistence type="predicted"/>
<protein>
    <submittedName>
        <fullName evidence="2">Ig-like domain-containing protein</fullName>
    </submittedName>
</protein>
<evidence type="ECO:0000313" key="2">
    <source>
        <dbReference type="WBParaSite" id="GPLIN_000864700"/>
    </source>
</evidence>
<dbReference type="WBParaSite" id="GPLIN_000864700">
    <property type="protein sequence ID" value="GPLIN_000864700"/>
    <property type="gene ID" value="GPLIN_000864700"/>
</dbReference>
<evidence type="ECO:0000313" key="1">
    <source>
        <dbReference type="Proteomes" id="UP000050741"/>
    </source>
</evidence>
<name>A0A183C701_GLOPA</name>
<reference evidence="1" key="1">
    <citation type="submission" date="2013-12" db="EMBL/GenBank/DDBJ databases">
        <authorList>
            <person name="Aslett M."/>
        </authorList>
    </citation>
    <scope>NUCLEOTIDE SEQUENCE [LARGE SCALE GENOMIC DNA]</scope>
    <source>
        <strain evidence="1">Lindley</strain>
    </source>
</reference>
<accession>A0A183C701</accession>